<gene>
    <name evidence="2" type="ORF">K8V32_09515</name>
</gene>
<reference evidence="2" key="1">
    <citation type="journal article" date="2021" name="PeerJ">
        <title>Extensive microbial diversity within the chicken gut microbiome revealed by metagenomics and culture.</title>
        <authorList>
            <person name="Gilroy R."/>
            <person name="Ravi A."/>
            <person name="Getino M."/>
            <person name="Pursley I."/>
            <person name="Horton D.L."/>
            <person name="Alikhan N.F."/>
            <person name="Baker D."/>
            <person name="Gharbi K."/>
            <person name="Hall N."/>
            <person name="Watson M."/>
            <person name="Adriaenssens E.M."/>
            <person name="Foster-Nyarko E."/>
            <person name="Jarju S."/>
            <person name="Secka A."/>
            <person name="Antonio M."/>
            <person name="Oren A."/>
            <person name="Chaudhuri R.R."/>
            <person name="La Ragione R."/>
            <person name="Hildebrand F."/>
            <person name="Pallen M.J."/>
        </authorList>
    </citation>
    <scope>NUCLEOTIDE SEQUENCE</scope>
    <source>
        <strain evidence="2">ChiHjej13B12-14962</strain>
    </source>
</reference>
<protein>
    <submittedName>
        <fullName evidence="2">VOC family protein</fullName>
    </submittedName>
</protein>
<feature type="domain" description="VOC" evidence="1">
    <location>
        <begin position="6"/>
        <end position="132"/>
    </location>
</feature>
<name>A0A921K898_9MICC</name>
<feature type="domain" description="VOC" evidence="1">
    <location>
        <begin position="153"/>
        <end position="276"/>
    </location>
</feature>
<evidence type="ECO:0000259" key="1">
    <source>
        <dbReference type="PROSITE" id="PS51819"/>
    </source>
</evidence>
<dbReference type="SUPFAM" id="SSF54593">
    <property type="entry name" value="Glyoxalase/Bleomycin resistance protein/Dihydroxybiphenyl dioxygenase"/>
    <property type="match status" value="1"/>
</dbReference>
<dbReference type="RefSeq" id="WP_303906365.1">
    <property type="nucleotide sequence ID" value="NZ_DYXC01000102.1"/>
</dbReference>
<dbReference type="PANTHER" id="PTHR36110">
    <property type="entry name" value="RING-CLEAVING DIOXYGENASE MHQE-RELATED"/>
    <property type="match status" value="1"/>
</dbReference>
<dbReference type="InterPro" id="IPR037523">
    <property type="entry name" value="VOC_core"/>
</dbReference>
<dbReference type="PROSITE" id="PS51819">
    <property type="entry name" value="VOC"/>
    <property type="match status" value="2"/>
</dbReference>
<dbReference type="Pfam" id="PF00903">
    <property type="entry name" value="Glyoxalase"/>
    <property type="match status" value="1"/>
</dbReference>
<sequence length="323" mass="36181">MTYLLGSHHVTLSVGGAQEDVDFHTQVLGMRFIKKTVLYDGSSPVYHLYYSNAHGDPSSVITTFPWAQAGLYGTRGTNQAREVLLAVPANSLDFWAQRLAQHNIAATQSEIFGERRISFLHPSGIEYQLVGVVGDPRQGYTGYGVPQEAAIHGIHGVGIHVFDQDRMVDFGNEVFFAQGEIWEEGDRARFRVGTDSFGNWIELTGNRTDPQGTWRYGAGTYHHFAWNLDTLANQEQVKFDIEGAGYTDISELKNRTYFKSHYVRSPGGALFELAVTHEDGGWDCDESPEELGKQFMLPTQFESERESIMSKLETISIDAKIEE</sequence>
<comment type="caution">
    <text evidence="2">The sequence shown here is derived from an EMBL/GenBank/DDBJ whole genome shotgun (WGS) entry which is preliminary data.</text>
</comment>
<dbReference type="InterPro" id="IPR052537">
    <property type="entry name" value="Extradiol_RC_dioxygenase"/>
</dbReference>
<reference evidence="2" key="2">
    <citation type="submission" date="2021-09" db="EMBL/GenBank/DDBJ databases">
        <authorList>
            <person name="Gilroy R."/>
        </authorList>
    </citation>
    <scope>NUCLEOTIDE SEQUENCE</scope>
    <source>
        <strain evidence="2">ChiHjej13B12-14962</strain>
    </source>
</reference>
<evidence type="ECO:0000313" key="2">
    <source>
        <dbReference type="EMBL" id="HJF15021.1"/>
    </source>
</evidence>
<dbReference type="Gene3D" id="3.10.180.10">
    <property type="entry name" value="2,3-Dihydroxybiphenyl 1,2-Dioxygenase, domain 1"/>
    <property type="match status" value="2"/>
</dbReference>
<dbReference type="PANTHER" id="PTHR36110:SF2">
    <property type="entry name" value="RING-CLEAVING DIOXYGENASE MHQE-RELATED"/>
    <property type="match status" value="1"/>
</dbReference>
<dbReference type="InterPro" id="IPR029068">
    <property type="entry name" value="Glyas_Bleomycin-R_OHBP_Dase"/>
</dbReference>
<dbReference type="Proteomes" id="UP000703315">
    <property type="component" value="Unassembled WGS sequence"/>
</dbReference>
<accession>A0A921K898</accession>
<evidence type="ECO:0000313" key="3">
    <source>
        <dbReference type="Proteomes" id="UP000703315"/>
    </source>
</evidence>
<dbReference type="AlphaFoldDB" id="A0A921K898"/>
<proteinExistence type="predicted"/>
<dbReference type="EMBL" id="DYXC01000102">
    <property type="protein sequence ID" value="HJF15021.1"/>
    <property type="molecule type" value="Genomic_DNA"/>
</dbReference>
<dbReference type="InterPro" id="IPR004360">
    <property type="entry name" value="Glyas_Fos-R_dOase_dom"/>
</dbReference>
<organism evidence="2 3">
    <name type="scientific">Enteractinococcus helveticum</name>
    <dbReference type="NCBI Taxonomy" id="1837282"/>
    <lineage>
        <taxon>Bacteria</taxon>
        <taxon>Bacillati</taxon>
        <taxon>Actinomycetota</taxon>
        <taxon>Actinomycetes</taxon>
        <taxon>Micrococcales</taxon>
        <taxon>Micrococcaceae</taxon>
    </lineage>
</organism>